<evidence type="ECO:0000256" key="7">
    <source>
        <dbReference type="ARBA" id="ARBA00023177"/>
    </source>
</evidence>
<evidence type="ECO:0000256" key="4">
    <source>
        <dbReference type="ARBA" id="ARBA00022692"/>
    </source>
</evidence>
<dbReference type="NCBIfam" id="TIGR00836">
    <property type="entry name" value="amt"/>
    <property type="match status" value="1"/>
</dbReference>
<feature type="chain" id="PRO_5039414178" description="Ammonium transporter" evidence="10">
    <location>
        <begin position="18"/>
        <end position="493"/>
    </location>
</feature>
<dbReference type="InterPro" id="IPR001905">
    <property type="entry name" value="Ammonium_transpt"/>
</dbReference>
<feature type="transmembrane region" description="Helical" evidence="8">
    <location>
        <begin position="399"/>
        <end position="418"/>
    </location>
</feature>
<name>A0A9D8KG50_9DELT</name>
<dbReference type="PANTHER" id="PTHR11730:SF89">
    <property type="entry name" value="AMMONIUM TRANSPORTER SLL0108-RELATED"/>
    <property type="match status" value="1"/>
</dbReference>
<evidence type="ECO:0000256" key="8">
    <source>
        <dbReference type="RuleBase" id="RU362002"/>
    </source>
</evidence>
<feature type="transmembrane region" description="Helical" evidence="8">
    <location>
        <begin position="180"/>
        <end position="198"/>
    </location>
</feature>
<keyword evidence="6 8" id="KW-0472">Membrane</keyword>
<dbReference type="GO" id="GO:0008519">
    <property type="term" value="F:ammonium channel activity"/>
    <property type="evidence" value="ECO:0007669"/>
    <property type="project" value="InterPro"/>
</dbReference>
<evidence type="ECO:0000256" key="3">
    <source>
        <dbReference type="ARBA" id="ARBA00022448"/>
    </source>
</evidence>
<dbReference type="GO" id="GO:0005886">
    <property type="term" value="C:plasma membrane"/>
    <property type="evidence" value="ECO:0007669"/>
    <property type="project" value="UniProtKB-SubCell"/>
</dbReference>
<keyword evidence="10" id="KW-0732">Signal</keyword>
<evidence type="ECO:0000313" key="13">
    <source>
        <dbReference type="Proteomes" id="UP000809273"/>
    </source>
</evidence>
<reference evidence="12" key="2">
    <citation type="submission" date="2021-01" db="EMBL/GenBank/DDBJ databases">
        <authorList>
            <person name="Hahn C.R."/>
            <person name="Youssef N.H."/>
            <person name="Elshahed M."/>
        </authorList>
    </citation>
    <scope>NUCLEOTIDE SEQUENCE</scope>
    <source>
        <strain evidence="12">Zod_Metabat.24</strain>
    </source>
</reference>
<dbReference type="PROSITE" id="PS01219">
    <property type="entry name" value="AMMONIUM_TRANSP"/>
    <property type="match status" value="1"/>
</dbReference>
<evidence type="ECO:0000256" key="2">
    <source>
        <dbReference type="ARBA" id="ARBA00005887"/>
    </source>
</evidence>
<keyword evidence="5 8" id="KW-1133">Transmembrane helix</keyword>
<dbReference type="EMBL" id="JAFGIX010000064">
    <property type="protein sequence ID" value="MBN1574059.1"/>
    <property type="molecule type" value="Genomic_DNA"/>
</dbReference>
<dbReference type="Proteomes" id="UP000809273">
    <property type="component" value="Unassembled WGS sequence"/>
</dbReference>
<proteinExistence type="inferred from homology"/>
<evidence type="ECO:0000313" key="12">
    <source>
        <dbReference type="EMBL" id="MBN1574059.1"/>
    </source>
</evidence>
<feature type="domain" description="Ammonium transporter AmtB-like" evidence="11">
    <location>
        <begin position="88"/>
        <end position="484"/>
    </location>
</feature>
<dbReference type="Pfam" id="PF00909">
    <property type="entry name" value="Ammonium_transp"/>
    <property type="match status" value="1"/>
</dbReference>
<evidence type="ECO:0000256" key="5">
    <source>
        <dbReference type="ARBA" id="ARBA00022989"/>
    </source>
</evidence>
<feature type="transmembrane region" description="Helical" evidence="8">
    <location>
        <begin position="128"/>
        <end position="151"/>
    </location>
</feature>
<evidence type="ECO:0000256" key="10">
    <source>
        <dbReference type="SAM" id="SignalP"/>
    </source>
</evidence>
<feature type="transmembrane region" description="Helical" evidence="8">
    <location>
        <begin position="240"/>
        <end position="261"/>
    </location>
</feature>
<feature type="transmembrane region" description="Helical" evidence="8">
    <location>
        <begin position="369"/>
        <end position="387"/>
    </location>
</feature>
<dbReference type="InterPro" id="IPR029020">
    <property type="entry name" value="Ammonium/urea_transptr"/>
</dbReference>
<comment type="subcellular location">
    <subcellularLocation>
        <location evidence="8">Cell membrane</location>
        <topology evidence="8">Multi-pass membrane protein</topology>
    </subcellularLocation>
    <subcellularLocation>
        <location evidence="1">Membrane</location>
        <topology evidence="1">Multi-pass membrane protein</topology>
    </subcellularLocation>
</comment>
<feature type="transmembrane region" description="Helical" evidence="8">
    <location>
        <begin position="88"/>
        <end position="107"/>
    </location>
</feature>
<dbReference type="AlphaFoldDB" id="A0A9D8KG50"/>
<reference evidence="12" key="1">
    <citation type="journal article" date="2021" name="Environ. Microbiol.">
        <title>Genomic characterization of three novel Desulfobacterota classes expand the metabolic and phylogenetic diversity of the phylum.</title>
        <authorList>
            <person name="Murphy C.L."/>
            <person name="Biggerstaff J."/>
            <person name="Eichhorn A."/>
            <person name="Ewing E."/>
            <person name="Shahan R."/>
            <person name="Soriano D."/>
            <person name="Stewart S."/>
            <person name="VanMol K."/>
            <person name="Walker R."/>
            <person name="Walters P."/>
            <person name="Elshahed M.S."/>
            <person name="Youssef N.H."/>
        </authorList>
    </citation>
    <scope>NUCLEOTIDE SEQUENCE</scope>
    <source>
        <strain evidence="12">Zod_Metabat.24</strain>
    </source>
</reference>
<evidence type="ECO:0000256" key="6">
    <source>
        <dbReference type="ARBA" id="ARBA00023136"/>
    </source>
</evidence>
<feature type="region of interest" description="Disordered" evidence="9">
    <location>
        <begin position="31"/>
        <end position="54"/>
    </location>
</feature>
<keyword evidence="7 8" id="KW-0924">Ammonia transport</keyword>
<feature type="compositionally biased region" description="Low complexity" evidence="9">
    <location>
        <begin position="31"/>
        <end position="50"/>
    </location>
</feature>
<organism evidence="12 13">
    <name type="scientific">Candidatus Zymogenus saltonus</name>
    <dbReference type="NCBI Taxonomy" id="2844893"/>
    <lineage>
        <taxon>Bacteria</taxon>
        <taxon>Deltaproteobacteria</taxon>
        <taxon>Candidatus Zymogenia</taxon>
        <taxon>Candidatus Zymogeniales</taxon>
        <taxon>Candidatus Zymogenaceae</taxon>
        <taxon>Candidatus Zymogenus</taxon>
    </lineage>
</organism>
<feature type="signal peptide" evidence="10">
    <location>
        <begin position="1"/>
        <end position="17"/>
    </location>
</feature>
<evidence type="ECO:0000256" key="9">
    <source>
        <dbReference type="SAM" id="MobiDB-lite"/>
    </source>
</evidence>
<feature type="transmembrane region" description="Helical" evidence="8">
    <location>
        <begin position="438"/>
        <end position="457"/>
    </location>
</feature>
<dbReference type="InterPro" id="IPR018047">
    <property type="entry name" value="Ammonium_transpt_CS"/>
</dbReference>
<feature type="transmembrane region" description="Helical" evidence="8">
    <location>
        <begin position="319"/>
        <end position="338"/>
    </location>
</feature>
<dbReference type="FunFam" id="1.10.3430.10:FF:000008">
    <property type="entry name" value="Ammonium transporter"/>
    <property type="match status" value="1"/>
</dbReference>
<sequence length="493" mass="51630">MLLLFTVLIPIFPAAVAQEEGAPATEVVTTAEDTASEAGDAAEGAETPTGEVPPPAVVDEAAEDGADTAAEDKTEEATYVTKAALDTVWVLIAGVLVMFMQAGFAVLEAGFVRAKNSLNVVMKNIMDFCFATITYWAVGFAIMFGAGNALFGTSGFFLSDPTGTTFDSLSWTIVPLEAKYFFQLVFCATSATIVAGAVAERTKFVAYIIYSIVISAVIYPVIGHWIWGGGWLGSLGMLDFAGSTVVHSTGGWLSLAGVIILGPRVGKYKSDGTPKAITGHNIPLAALGAFILWFGWFGFNAGSTMAADAEDIAHIVTTTNLSAGAGGIAAMFTSWWMFKKPDISMAINGALAGLVGITAPCAFVTAGGAIWIGLFAGVLVVLAILFLDKVLKIDDPVGAIAVHGVNGAWGTLAVGIFAKEGGLLYGGGFKLLGIQALGVVSVFAFAMTTGLLLFYVIKHLVGFRVSREEELRGLDIEEHGMESYPSFQIFTTE</sequence>
<evidence type="ECO:0000259" key="11">
    <source>
        <dbReference type="Pfam" id="PF00909"/>
    </source>
</evidence>
<keyword evidence="4 8" id="KW-0812">Transmembrane</keyword>
<dbReference type="GO" id="GO:0097272">
    <property type="term" value="P:ammonium homeostasis"/>
    <property type="evidence" value="ECO:0007669"/>
    <property type="project" value="TreeGrafter"/>
</dbReference>
<dbReference type="PANTHER" id="PTHR11730">
    <property type="entry name" value="AMMONIUM TRANSPORTER"/>
    <property type="match status" value="1"/>
</dbReference>
<gene>
    <name evidence="12" type="primary">amt</name>
    <name evidence="12" type="ORF">JW984_12760</name>
</gene>
<evidence type="ECO:0000256" key="1">
    <source>
        <dbReference type="ARBA" id="ARBA00004141"/>
    </source>
</evidence>
<keyword evidence="3 8" id="KW-0813">Transport</keyword>
<dbReference type="InterPro" id="IPR024041">
    <property type="entry name" value="NH4_transpt_AmtB-like_dom"/>
</dbReference>
<comment type="similarity">
    <text evidence="2 8">Belongs to the ammonia transporter channel (TC 1.A.11.2) family.</text>
</comment>
<accession>A0A9D8KG50</accession>
<feature type="transmembrane region" description="Helical" evidence="8">
    <location>
        <begin position="282"/>
        <end position="299"/>
    </location>
</feature>
<feature type="transmembrane region" description="Helical" evidence="8">
    <location>
        <begin position="205"/>
        <end position="228"/>
    </location>
</feature>
<protein>
    <recommendedName>
        <fullName evidence="8">Ammonium transporter</fullName>
    </recommendedName>
</protein>
<dbReference type="Gene3D" id="1.10.3430.10">
    <property type="entry name" value="Ammonium transporter AmtB like domains"/>
    <property type="match status" value="1"/>
</dbReference>
<feature type="transmembrane region" description="Helical" evidence="8">
    <location>
        <begin position="345"/>
        <end position="363"/>
    </location>
</feature>
<dbReference type="SUPFAM" id="SSF111352">
    <property type="entry name" value="Ammonium transporter"/>
    <property type="match status" value="1"/>
</dbReference>
<comment type="caution">
    <text evidence="12">The sequence shown here is derived from an EMBL/GenBank/DDBJ whole genome shotgun (WGS) entry which is preliminary data.</text>
</comment>